<proteinExistence type="inferred from homology"/>
<dbReference type="RefSeq" id="WP_109270164.1">
    <property type="nucleotide sequence ID" value="NZ_QFFF01000001.1"/>
</dbReference>
<comment type="similarity">
    <text evidence="2">Belongs to the MotB family.</text>
</comment>
<comment type="caution">
    <text evidence="8">The sequence shown here is derived from an EMBL/GenBank/DDBJ whole genome shotgun (WGS) entry which is preliminary data.</text>
</comment>
<protein>
    <submittedName>
        <fullName evidence="8">Flagellar motor protein</fullName>
    </submittedName>
</protein>
<dbReference type="EMBL" id="QFFF01000001">
    <property type="protein sequence ID" value="PWG02024.1"/>
    <property type="molecule type" value="Genomic_DNA"/>
</dbReference>
<feature type="domain" description="OmpA-like" evidence="6">
    <location>
        <begin position="64"/>
        <end position="140"/>
    </location>
</feature>
<feature type="domain" description="Motility protein B-like N-terminal" evidence="7">
    <location>
        <begin position="7"/>
        <end position="29"/>
    </location>
</feature>
<keyword evidence="5" id="KW-0472">Membrane</keyword>
<dbReference type="Pfam" id="PF00691">
    <property type="entry name" value="OmpA"/>
    <property type="match status" value="1"/>
</dbReference>
<evidence type="ECO:0000313" key="9">
    <source>
        <dbReference type="Proteomes" id="UP000245916"/>
    </source>
</evidence>
<keyword evidence="8" id="KW-0966">Cell projection</keyword>
<evidence type="ECO:0000256" key="2">
    <source>
        <dbReference type="ARBA" id="ARBA00008914"/>
    </source>
</evidence>
<evidence type="ECO:0000256" key="1">
    <source>
        <dbReference type="ARBA" id="ARBA00004162"/>
    </source>
</evidence>
<keyword evidence="8" id="KW-0969">Cilium</keyword>
<dbReference type="AlphaFoldDB" id="A0A2U2J117"/>
<keyword evidence="9" id="KW-1185">Reference proteome</keyword>
<evidence type="ECO:0000259" key="6">
    <source>
        <dbReference type="Pfam" id="PF00691"/>
    </source>
</evidence>
<dbReference type="GO" id="GO:0005886">
    <property type="term" value="C:plasma membrane"/>
    <property type="evidence" value="ECO:0007669"/>
    <property type="project" value="UniProtKB-SubCell"/>
</dbReference>
<dbReference type="Gene3D" id="3.30.1330.60">
    <property type="entry name" value="OmpA-like domain"/>
    <property type="match status" value="1"/>
</dbReference>
<gene>
    <name evidence="8" type="ORF">DF286_03435</name>
</gene>
<keyword evidence="3" id="KW-1003">Cell membrane</keyword>
<name>A0A2U2J117_9SPHN</name>
<accession>A0A2U2J117</accession>
<keyword evidence="4" id="KW-0812">Transmembrane</keyword>
<comment type="subcellular location">
    <subcellularLocation>
        <location evidence="1">Cell membrane</location>
        <topology evidence="1">Single-pass membrane protein</topology>
    </subcellularLocation>
</comment>
<dbReference type="Pfam" id="PF13677">
    <property type="entry name" value="MotB_plug"/>
    <property type="match status" value="1"/>
</dbReference>
<keyword evidence="4" id="KW-1133">Transmembrane helix</keyword>
<dbReference type="Proteomes" id="UP000245916">
    <property type="component" value="Unassembled WGS sequence"/>
</dbReference>
<dbReference type="OrthoDB" id="7564747at2"/>
<evidence type="ECO:0000256" key="3">
    <source>
        <dbReference type="ARBA" id="ARBA00022475"/>
    </source>
</evidence>
<evidence type="ECO:0000256" key="5">
    <source>
        <dbReference type="ARBA" id="ARBA00023136"/>
    </source>
</evidence>
<dbReference type="InterPro" id="IPR006665">
    <property type="entry name" value="OmpA-like"/>
</dbReference>
<keyword evidence="8" id="KW-0282">Flagellum</keyword>
<organism evidence="8 9">
    <name type="scientific">Allosphingosinicella humi</name>
    <dbReference type="NCBI Taxonomy" id="2068657"/>
    <lineage>
        <taxon>Bacteria</taxon>
        <taxon>Pseudomonadati</taxon>
        <taxon>Pseudomonadota</taxon>
        <taxon>Alphaproteobacteria</taxon>
        <taxon>Sphingomonadales</taxon>
        <taxon>Sphingomonadaceae</taxon>
        <taxon>Allosphingosinicella</taxon>
    </lineage>
</organism>
<dbReference type="InterPro" id="IPR036737">
    <property type="entry name" value="OmpA-like_sf"/>
</dbReference>
<dbReference type="InterPro" id="IPR025713">
    <property type="entry name" value="MotB-like_N_dom"/>
</dbReference>
<evidence type="ECO:0000256" key="4">
    <source>
        <dbReference type="ARBA" id="ARBA00022989"/>
    </source>
</evidence>
<evidence type="ECO:0000259" key="7">
    <source>
        <dbReference type="Pfam" id="PF13677"/>
    </source>
</evidence>
<reference evidence="8 9" key="1">
    <citation type="submission" date="2018-05" db="EMBL/GenBank/DDBJ databases">
        <title>Genome of Sphingosinicella humi QZX222.</title>
        <authorList>
            <person name="Qiao Z."/>
            <person name="Wang G."/>
        </authorList>
    </citation>
    <scope>NUCLEOTIDE SEQUENCE [LARGE SCALE GENOMIC DNA]</scope>
    <source>
        <strain evidence="8 9">QZX222</strain>
    </source>
</reference>
<evidence type="ECO:0000313" key="8">
    <source>
        <dbReference type="EMBL" id="PWG02024.1"/>
    </source>
</evidence>
<sequence length="157" mass="16827">MTPTPVSRWAMSFADLALLLLGFFILLYTGRADVRDVANSARAALDSEAVADADRVFEWAGAALFVEGEARLEDTARARLVRIGAAAARGGQIIRIESFGGDPAARRFDGWELAAARAAAAARAVREGGLAEEDVEIAMPARHDRKVAHRLVVRVKG</sequence>